<protein>
    <submittedName>
        <fullName evidence="1">Uncharacterized protein</fullName>
    </submittedName>
</protein>
<dbReference type="AlphaFoldDB" id="A0A974C6Y5"/>
<proteinExistence type="predicted"/>
<evidence type="ECO:0000313" key="2">
    <source>
        <dbReference type="Proteomes" id="UP000694892"/>
    </source>
</evidence>
<reference evidence="2" key="1">
    <citation type="journal article" date="2016" name="Nature">
        <title>Genome evolution in the allotetraploid frog Xenopus laevis.</title>
        <authorList>
            <person name="Session A.M."/>
            <person name="Uno Y."/>
            <person name="Kwon T."/>
            <person name="Chapman J.A."/>
            <person name="Toyoda A."/>
            <person name="Takahashi S."/>
            <person name="Fukui A."/>
            <person name="Hikosaka A."/>
            <person name="Suzuki A."/>
            <person name="Kondo M."/>
            <person name="van Heeringen S.J."/>
            <person name="Quigley I."/>
            <person name="Heinz S."/>
            <person name="Ogino H."/>
            <person name="Ochi H."/>
            <person name="Hellsten U."/>
            <person name="Lyons J.B."/>
            <person name="Simakov O."/>
            <person name="Putnam N."/>
            <person name="Stites J."/>
            <person name="Kuroki Y."/>
            <person name="Tanaka T."/>
            <person name="Michiue T."/>
            <person name="Watanabe M."/>
            <person name="Bogdanovic O."/>
            <person name="Lister R."/>
            <person name="Georgiou G."/>
            <person name="Paranjpe S.S."/>
            <person name="van Kruijsbergen I."/>
            <person name="Shu S."/>
            <person name="Carlson J."/>
            <person name="Kinoshita T."/>
            <person name="Ohta Y."/>
            <person name="Mawaribuchi S."/>
            <person name="Jenkins J."/>
            <person name="Grimwood J."/>
            <person name="Schmutz J."/>
            <person name="Mitros T."/>
            <person name="Mozaffari S.V."/>
            <person name="Suzuki Y."/>
            <person name="Haramoto Y."/>
            <person name="Yamamoto T.S."/>
            <person name="Takagi C."/>
            <person name="Heald R."/>
            <person name="Miller K."/>
            <person name="Haudenschild C."/>
            <person name="Kitzman J."/>
            <person name="Nakayama T."/>
            <person name="Izutsu Y."/>
            <person name="Robert J."/>
            <person name="Fortriede J."/>
            <person name="Burns K."/>
            <person name="Lotay V."/>
            <person name="Karimi K."/>
            <person name="Yasuoka Y."/>
            <person name="Dichmann D.S."/>
            <person name="Flajnik M.F."/>
            <person name="Houston D.W."/>
            <person name="Shendure J."/>
            <person name="DuPasquier L."/>
            <person name="Vize P.D."/>
            <person name="Zorn A.M."/>
            <person name="Ito M."/>
            <person name="Marcotte E.M."/>
            <person name="Wallingford J.B."/>
            <person name="Ito Y."/>
            <person name="Asashima M."/>
            <person name="Ueno N."/>
            <person name="Matsuda Y."/>
            <person name="Veenstra G.J."/>
            <person name="Fujiyama A."/>
            <person name="Harland R.M."/>
            <person name="Taira M."/>
            <person name="Rokhsar D.S."/>
        </authorList>
    </citation>
    <scope>NUCLEOTIDE SEQUENCE [LARGE SCALE GENOMIC DNA]</scope>
    <source>
        <strain evidence="2">J</strain>
    </source>
</reference>
<evidence type="ECO:0000313" key="1">
    <source>
        <dbReference type="EMBL" id="OCT67673.1"/>
    </source>
</evidence>
<sequence length="75" mass="8673">MHKVRSRVKEKFATLSGAKQPRIFNICHRQPVNSGLCCILHIQIRFQYRSDTLAVSYQHRQESILEKSVGLCTSE</sequence>
<gene>
    <name evidence="1" type="ORF">XELAEV_18038974mg</name>
</gene>
<organism evidence="1 2">
    <name type="scientific">Xenopus laevis</name>
    <name type="common">African clawed frog</name>
    <dbReference type="NCBI Taxonomy" id="8355"/>
    <lineage>
        <taxon>Eukaryota</taxon>
        <taxon>Metazoa</taxon>
        <taxon>Chordata</taxon>
        <taxon>Craniata</taxon>
        <taxon>Vertebrata</taxon>
        <taxon>Euteleostomi</taxon>
        <taxon>Amphibia</taxon>
        <taxon>Batrachia</taxon>
        <taxon>Anura</taxon>
        <taxon>Pipoidea</taxon>
        <taxon>Pipidae</taxon>
        <taxon>Xenopodinae</taxon>
        <taxon>Xenopus</taxon>
        <taxon>Xenopus</taxon>
    </lineage>
</organism>
<name>A0A974C6Y5_XENLA</name>
<dbReference type="Proteomes" id="UP000694892">
    <property type="component" value="Chromosome 8L"/>
</dbReference>
<dbReference type="EMBL" id="CM004480">
    <property type="protein sequence ID" value="OCT67673.1"/>
    <property type="molecule type" value="Genomic_DNA"/>
</dbReference>
<accession>A0A974C6Y5</accession>